<dbReference type="KEGG" id="pbk:Back11_15280"/>
<protein>
    <submittedName>
        <fullName evidence="1">Uncharacterized protein</fullName>
    </submittedName>
</protein>
<dbReference type="OrthoDB" id="2679237at2"/>
<name>A0A3G9J5V4_9BACL</name>
<dbReference type="PROSITE" id="PS51257">
    <property type="entry name" value="PROKAR_LIPOPROTEIN"/>
    <property type="match status" value="1"/>
</dbReference>
<dbReference type="EMBL" id="AP019308">
    <property type="protein sequence ID" value="BBH20183.1"/>
    <property type="molecule type" value="Genomic_DNA"/>
</dbReference>
<gene>
    <name evidence="1" type="ORF">Back11_15280</name>
</gene>
<dbReference type="RefSeq" id="WP_125655052.1">
    <property type="nucleotide sequence ID" value="NZ_AP019308.1"/>
</dbReference>
<accession>A0A3G9J5V4</accession>
<evidence type="ECO:0000313" key="2">
    <source>
        <dbReference type="Proteomes" id="UP000275368"/>
    </source>
</evidence>
<sequence>MTKKLRMVLAVCLLIGLLTACSSEPAAPINPEAIEVSLSTEPVPAVAGNLLELRAKFTGAEFSKSTQVTFDIRLDGKPKLIEGQNEGNGAFTGNFTFPQAGQYDVYLHLYVDDLHMTKKKQVDVK</sequence>
<proteinExistence type="predicted"/>
<evidence type="ECO:0000313" key="1">
    <source>
        <dbReference type="EMBL" id="BBH20183.1"/>
    </source>
</evidence>
<keyword evidence="2" id="KW-1185">Reference proteome</keyword>
<dbReference type="AlphaFoldDB" id="A0A3G9J5V4"/>
<dbReference type="Proteomes" id="UP000275368">
    <property type="component" value="Chromosome"/>
</dbReference>
<reference evidence="1 2" key="1">
    <citation type="submission" date="2018-11" db="EMBL/GenBank/DDBJ databases">
        <title>Complete genome sequence of Paenibacillus baekrokdamisoli strain KCTC 33723.</title>
        <authorList>
            <person name="Kang S.W."/>
            <person name="Lee K.C."/>
            <person name="Kim K.K."/>
            <person name="Kim J.S."/>
            <person name="Kim D.S."/>
            <person name="Ko S.H."/>
            <person name="Yang S.H."/>
            <person name="Lee J.S."/>
        </authorList>
    </citation>
    <scope>NUCLEOTIDE SEQUENCE [LARGE SCALE GENOMIC DNA]</scope>
    <source>
        <strain evidence="1 2">KCTC 33723</strain>
    </source>
</reference>
<organism evidence="1 2">
    <name type="scientific">Paenibacillus baekrokdamisoli</name>
    <dbReference type="NCBI Taxonomy" id="1712516"/>
    <lineage>
        <taxon>Bacteria</taxon>
        <taxon>Bacillati</taxon>
        <taxon>Bacillota</taxon>
        <taxon>Bacilli</taxon>
        <taxon>Bacillales</taxon>
        <taxon>Paenibacillaceae</taxon>
        <taxon>Paenibacillus</taxon>
    </lineage>
</organism>